<evidence type="ECO:0008006" key="4">
    <source>
        <dbReference type="Google" id="ProtNLM"/>
    </source>
</evidence>
<evidence type="ECO:0000313" key="2">
    <source>
        <dbReference type="EMBL" id="KDQ19190.1"/>
    </source>
</evidence>
<reference evidence="3" key="1">
    <citation type="journal article" date="2014" name="Proc. Natl. Acad. Sci. U.S.A.">
        <title>Extensive sampling of basidiomycete genomes demonstrates inadequacy of the white-rot/brown-rot paradigm for wood decay fungi.</title>
        <authorList>
            <person name="Riley R."/>
            <person name="Salamov A.A."/>
            <person name="Brown D.W."/>
            <person name="Nagy L.G."/>
            <person name="Floudas D."/>
            <person name="Held B.W."/>
            <person name="Levasseur A."/>
            <person name="Lombard V."/>
            <person name="Morin E."/>
            <person name="Otillar R."/>
            <person name="Lindquist E.A."/>
            <person name="Sun H."/>
            <person name="LaButti K.M."/>
            <person name="Schmutz J."/>
            <person name="Jabbour D."/>
            <person name="Luo H."/>
            <person name="Baker S.E."/>
            <person name="Pisabarro A.G."/>
            <person name="Walton J.D."/>
            <person name="Blanchette R.A."/>
            <person name="Henrissat B."/>
            <person name="Martin F."/>
            <person name="Cullen D."/>
            <person name="Hibbett D.S."/>
            <person name="Grigoriev I.V."/>
        </authorList>
    </citation>
    <scope>NUCLEOTIDE SEQUENCE [LARGE SCALE GENOMIC DNA]</scope>
    <source>
        <strain evidence="3">FD-172 SS1</strain>
    </source>
</reference>
<accession>A0A067MWW1</accession>
<feature type="region of interest" description="Disordered" evidence="1">
    <location>
        <begin position="260"/>
        <end position="288"/>
    </location>
</feature>
<feature type="compositionally biased region" description="Acidic residues" evidence="1">
    <location>
        <begin position="431"/>
        <end position="445"/>
    </location>
</feature>
<dbReference type="Pfam" id="PF04004">
    <property type="entry name" value="Leo1"/>
    <property type="match status" value="1"/>
</dbReference>
<dbReference type="GO" id="GO:0016593">
    <property type="term" value="C:Cdc73/Paf1 complex"/>
    <property type="evidence" value="ECO:0007669"/>
    <property type="project" value="InterPro"/>
</dbReference>
<feature type="compositionally biased region" description="Acidic residues" evidence="1">
    <location>
        <begin position="462"/>
        <end position="472"/>
    </location>
</feature>
<dbReference type="AlphaFoldDB" id="A0A067MWW1"/>
<proteinExistence type="predicted"/>
<feature type="compositionally biased region" description="Acidic residues" evidence="1">
    <location>
        <begin position="494"/>
        <end position="510"/>
    </location>
</feature>
<dbReference type="Proteomes" id="UP000027195">
    <property type="component" value="Unassembled WGS sequence"/>
</dbReference>
<dbReference type="InterPro" id="IPR007149">
    <property type="entry name" value="Leo1"/>
</dbReference>
<gene>
    <name evidence="2" type="ORF">BOTBODRAFT_154157</name>
</gene>
<dbReference type="GO" id="GO:0006368">
    <property type="term" value="P:transcription elongation by RNA polymerase II"/>
    <property type="evidence" value="ECO:0007669"/>
    <property type="project" value="InterPro"/>
</dbReference>
<dbReference type="PANTHER" id="PTHR23146">
    <property type="entry name" value="LEO1 PROTEIN"/>
    <property type="match status" value="1"/>
</dbReference>
<feature type="compositionally biased region" description="Basic and acidic residues" evidence="1">
    <location>
        <begin position="352"/>
        <end position="362"/>
    </location>
</feature>
<evidence type="ECO:0000313" key="3">
    <source>
        <dbReference type="Proteomes" id="UP000027195"/>
    </source>
</evidence>
<feature type="compositionally biased region" description="Basic residues" evidence="1">
    <location>
        <begin position="384"/>
        <end position="396"/>
    </location>
</feature>
<feature type="region of interest" description="Disordered" evidence="1">
    <location>
        <begin position="338"/>
        <end position="533"/>
    </location>
</feature>
<dbReference type="FunCoup" id="A0A067MWW1">
    <property type="interactions" value="172"/>
</dbReference>
<protein>
    <recommendedName>
        <fullName evidence="4">Leo1-like protein</fullName>
    </recommendedName>
</protein>
<feature type="region of interest" description="Disordered" evidence="1">
    <location>
        <begin position="1"/>
        <end position="144"/>
    </location>
</feature>
<dbReference type="HOGENOM" id="CLU_031059_0_0_1"/>
<dbReference type="InParanoid" id="A0A067MWW1"/>
<dbReference type="OrthoDB" id="20844at2759"/>
<sequence>MADSDPFSLPNEPDAMEAVEDVHYQDAPTPGGSQRDVSEPRDDVQPNEVAMEDADADAEAEPEAEADDIDAKGEDDPIKEDEDDEDGDDLFGDEERKHEPTGSSPTPSLPASEVDGISSPERRRRKALEYEEEEEPPEAQEQVIEATVPIPNLPVPKTADGNYWTIRMSNFVKLDSKPFHPDTYTGPEQYNEDGQPAESLRERSMSIKLEVENTVRWKWVKGPDGEMRKQTNSRIIRWSDGSMSLLLGKELFDIQANADIAPSTPRGSQRASQPSQSQSSSQPTPGNYIRSQGLTYLVAQHKRAEILQAEALVSGFYSIRPTSMQSETHKMLVRAVGQKHNKVARLRMAPEMSKDSDRELADLQKSAAKSRAKRPKADDLGGKLSKRKSGGGRGSKRGGEGLYSDEDDAEFAGSDEERESSPKKKRTTGEYEADDFVVEDSDSDYDGGKSHSKRRKSAKEEVEADSLDEMDASIERQRKKEKATKVTPTKTAMDVDDDAMDVAESEDEEEDIRRIGTGSRKKIIYDDDEEDEE</sequence>
<keyword evidence="3" id="KW-1185">Reference proteome</keyword>
<feature type="compositionally biased region" description="Acidic residues" evidence="1">
    <location>
        <begin position="50"/>
        <end position="68"/>
    </location>
</feature>
<organism evidence="2 3">
    <name type="scientific">Botryobasidium botryosum (strain FD-172 SS1)</name>
    <dbReference type="NCBI Taxonomy" id="930990"/>
    <lineage>
        <taxon>Eukaryota</taxon>
        <taxon>Fungi</taxon>
        <taxon>Dikarya</taxon>
        <taxon>Basidiomycota</taxon>
        <taxon>Agaricomycotina</taxon>
        <taxon>Agaricomycetes</taxon>
        <taxon>Cantharellales</taxon>
        <taxon>Botryobasidiaceae</taxon>
        <taxon>Botryobasidium</taxon>
    </lineage>
</organism>
<dbReference type="GO" id="GO:1990269">
    <property type="term" value="F:RNA polymerase II C-terminal domain phosphoserine binding"/>
    <property type="evidence" value="ECO:0007669"/>
    <property type="project" value="TreeGrafter"/>
</dbReference>
<dbReference type="EMBL" id="KL198020">
    <property type="protein sequence ID" value="KDQ19190.1"/>
    <property type="molecule type" value="Genomic_DNA"/>
</dbReference>
<dbReference type="STRING" id="930990.A0A067MWW1"/>
<dbReference type="GO" id="GO:0032968">
    <property type="term" value="P:positive regulation of transcription elongation by RNA polymerase II"/>
    <property type="evidence" value="ECO:0007669"/>
    <property type="project" value="TreeGrafter"/>
</dbReference>
<feature type="compositionally biased region" description="Acidic residues" evidence="1">
    <location>
        <begin position="403"/>
        <end position="418"/>
    </location>
</feature>
<dbReference type="PANTHER" id="PTHR23146:SF0">
    <property type="entry name" value="RNA POLYMERASE-ASSOCIATED PROTEIN LEO1"/>
    <property type="match status" value="1"/>
</dbReference>
<feature type="compositionally biased region" description="Acidic residues" evidence="1">
    <location>
        <begin position="77"/>
        <end position="92"/>
    </location>
</feature>
<name>A0A067MWW1_BOTB1</name>
<evidence type="ECO:0000256" key="1">
    <source>
        <dbReference type="SAM" id="MobiDB-lite"/>
    </source>
</evidence>
<feature type="compositionally biased region" description="Low complexity" evidence="1">
    <location>
        <begin position="268"/>
        <end position="282"/>
    </location>
</feature>